<evidence type="ECO:0000256" key="2">
    <source>
        <dbReference type="SAM" id="SignalP"/>
    </source>
</evidence>
<evidence type="ECO:0000313" key="3">
    <source>
        <dbReference type="EMBL" id="MCG7948978.1"/>
    </source>
</evidence>
<sequence length="507" mass="52304">MNSSHTGLRVLHKSIIAALGIGFCTSAFSASWLCTNTDDWNNSACWSTPTIPGATETALIQAPAATDIVINYNNSTTPAETLAEIIIDAEATGTATLIRNDNFALNSSDVFIGQRGAGVSSVIHNAGSSEFGTGSLGVSAGSTGYYELNGTASVQWQTLQVGGFGSGEFVQSGGNHVVNGDFQIGGAGIPSHSATSSGHYTLNGGTLTANGVEDVGRWGSGVFTQNGGTHNVRLLHISRKAGDGLYEMNDGVLSVTERLEVGTIPASNGVFVQNGGSVTVGGSTLISANGHAVGSYQLNGGTLQTSNVRNNRTFIHTGGQLIGDLENYDQAVFAGAGTRLIQGSVTNHGQTDFDQPPFGIRTANSSITLSEGTTLQISDNLTLNDLGSFTLELGGDSFGLDNFVQVGGLASLGGTLELDIFNDFLAEDGDSWTLFSASNISGFFSEALLNENFVDLQFSLSYTATSVDLIASSVAPVPVPAAVWLFGTGLAGIVTVSRRGRKSKSAA</sequence>
<dbReference type="InterPro" id="IPR012332">
    <property type="entry name" value="Autotransporter_pectin_lyase_C"/>
</dbReference>
<evidence type="ECO:0000313" key="4">
    <source>
        <dbReference type="Proteomes" id="UP000886667"/>
    </source>
</evidence>
<organism evidence="3 4">
    <name type="scientific">Candidatus Thiodiazotropha taylori</name>
    <dbReference type="NCBI Taxonomy" id="2792791"/>
    <lineage>
        <taxon>Bacteria</taxon>
        <taxon>Pseudomonadati</taxon>
        <taxon>Pseudomonadota</taxon>
        <taxon>Gammaproteobacteria</taxon>
        <taxon>Chromatiales</taxon>
        <taxon>Sedimenticolaceae</taxon>
        <taxon>Candidatus Thiodiazotropha</taxon>
    </lineage>
</organism>
<comment type="caution">
    <text evidence="3">The sequence shown here is derived from an EMBL/GenBank/DDBJ whole genome shotgun (WGS) entry which is preliminary data.</text>
</comment>
<evidence type="ECO:0008006" key="5">
    <source>
        <dbReference type="Google" id="ProtNLM"/>
    </source>
</evidence>
<dbReference type="Gene3D" id="2.160.20.20">
    <property type="match status" value="1"/>
</dbReference>
<dbReference type="EMBL" id="JAEPCM010000830">
    <property type="protein sequence ID" value="MCG7948978.1"/>
    <property type="molecule type" value="Genomic_DNA"/>
</dbReference>
<gene>
    <name evidence="3" type="ORF">JAZ07_21790</name>
</gene>
<name>A0A9E4T7J4_9GAMM</name>
<feature type="signal peptide" evidence="2">
    <location>
        <begin position="1"/>
        <end position="29"/>
    </location>
</feature>
<keyword evidence="1" id="KW-0812">Transmembrane</keyword>
<accession>A0A9E4T7J4</accession>
<feature type="transmembrane region" description="Helical" evidence="1">
    <location>
        <begin position="477"/>
        <end position="496"/>
    </location>
</feature>
<reference evidence="3" key="1">
    <citation type="journal article" date="2021" name="Proc. Natl. Acad. Sci. U.S.A.">
        <title>Global biogeography of chemosynthetic symbionts reveals both localized and globally distributed symbiont groups. .</title>
        <authorList>
            <person name="Osvatic J.T."/>
            <person name="Wilkins L.G.E."/>
            <person name="Leibrecht L."/>
            <person name="Leray M."/>
            <person name="Zauner S."/>
            <person name="Polzin J."/>
            <person name="Camacho Y."/>
            <person name="Gros O."/>
            <person name="van Gils J.A."/>
            <person name="Eisen J.A."/>
            <person name="Petersen J.M."/>
            <person name="Yuen B."/>
        </authorList>
    </citation>
    <scope>NUCLEOTIDE SEQUENCE</scope>
    <source>
        <strain evidence="3">MAGclacostrist064TRANS</strain>
    </source>
</reference>
<evidence type="ECO:0000256" key="1">
    <source>
        <dbReference type="SAM" id="Phobius"/>
    </source>
</evidence>
<proteinExistence type="predicted"/>
<feature type="chain" id="PRO_5039243200" description="VPLPA-CTERM sorting domain-containing protein" evidence="2">
    <location>
        <begin position="30"/>
        <end position="507"/>
    </location>
</feature>
<keyword evidence="1" id="KW-0472">Membrane</keyword>
<keyword evidence="1" id="KW-1133">Transmembrane helix</keyword>
<dbReference type="Proteomes" id="UP000886667">
    <property type="component" value="Unassembled WGS sequence"/>
</dbReference>
<dbReference type="AlphaFoldDB" id="A0A9E4T7J4"/>
<keyword evidence="2" id="KW-0732">Signal</keyword>
<protein>
    <recommendedName>
        <fullName evidence="5">VPLPA-CTERM sorting domain-containing protein</fullName>
    </recommendedName>
</protein>